<feature type="signal peptide" evidence="7">
    <location>
        <begin position="1"/>
        <end position="21"/>
    </location>
</feature>
<dbReference type="Proteomes" id="UP001152484">
    <property type="component" value="Unassembled WGS sequence"/>
</dbReference>
<dbReference type="InterPro" id="IPR019020">
    <property type="entry name" value="Cyt-c552/DMSO_Rdtase_haem-bd"/>
</dbReference>
<keyword evidence="10" id="KW-1185">Reference proteome</keyword>
<evidence type="ECO:0000256" key="1">
    <source>
        <dbReference type="ARBA" id="ARBA00022448"/>
    </source>
</evidence>
<evidence type="ECO:0000256" key="6">
    <source>
        <dbReference type="SAM" id="Phobius"/>
    </source>
</evidence>
<dbReference type="Gene3D" id="2.60.40.1190">
    <property type="match status" value="1"/>
</dbReference>
<protein>
    <recommendedName>
        <fullName evidence="8">Cytochrome c-552/DMSO reductase-like haem-binding domain-containing protein</fullName>
    </recommendedName>
</protein>
<dbReference type="PANTHER" id="PTHR36044:SF2">
    <property type="entry name" value="CYTOCHROME C-552_DMSO REDUCTASE-LIKE HAEM-BINDING DOMAIN-CONTAINING PROTEIN"/>
    <property type="match status" value="1"/>
</dbReference>
<reference evidence="9" key="1">
    <citation type="submission" date="2022-07" db="EMBL/GenBank/DDBJ databases">
        <authorList>
            <person name="Macas J."/>
            <person name="Novak P."/>
            <person name="Neumann P."/>
        </authorList>
    </citation>
    <scope>NUCLEOTIDE SEQUENCE</scope>
</reference>
<keyword evidence="4" id="KW-0249">Electron transport</keyword>
<feature type="domain" description="Cytochrome c-552/DMSO reductase-like haem-binding" evidence="8">
    <location>
        <begin position="53"/>
        <end position="295"/>
    </location>
</feature>
<evidence type="ECO:0000256" key="5">
    <source>
        <dbReference type="ARBA" id="ARBA00023004"/>
    </source>
</evidence>
<evidence type="ECO:0000256" key="3">
    <source>
        <dbReference type="ARBA" id="ARBA00022723"/>
    </source>
</evidence>
<evidence type="ECO:0000256" key="2">
    <source>
        <dbReference type="ARBA" id="ARBA00022617"/>
    </source>
</evidence>
<evidence type="ECO:0000259" key="8">
    <source>
        <dbReference type="SMART" id="SM00887"/>
    </source>
</evidence>
<keyword evidence="2" id="KW-0349">Heme</keyword>
<comment type="caution">
    <text evidence="9">The sequence shown here is derived from an EMBL/GenBank/DDBJ whole genome shotgun (WGS) entry which is preliminary data.</text>
</comment>
<proteinExistence type="predicted"/>
<dbReference type="SMART" id="SM00887">
    <property type="entry name" value="EB_dh"/>
    <property type="match status" value="1"/>
</dbReference>
<keyword evidence="6" id="KW-1133">Transmembrane helix</keyword>
<name>A0A9P0ZUF3_CUSEU</name>
<keyword evidence="5" id="KW-0408">Iron</keyword>
<sequence>MHPSLVVLSFLIIARIGQVTSHHESGPWTCESNPDIRVQAEFRPGVVTLDGHVDDWKDVIGTEFSLLPALDPDADKEYSGGKMTIKALHDAKDVFFMLQVGGNYAYTAGDNTKCPSVALMFPIGGNATYHGMGGCEEEPGSCSSKTCRGHEVDIMQFTIGDAIPGRVYGGNPVDTSEENGGGRFGQLVDLYAWNPHCRNLDGVGPSANGSSAQDDWKGAWWHSSLTNHSGYKKEDSPYATNAHPGTYYFEFSRPLTTIGHLQQDAQFTIGKSSKISAALWYPVDGKPWHGSAHYSISCDWVSMNIMAGRRSGSAGWVVSSAQDTATALSLLFSVVAFYTLLSFVISGNPFYP</sequence>
<evidence type="ECO:0000313" key="9">
    <source>
        <dbReference type="EMBL" id="CAH9112705.1"/>
    </source>
</evidence>
<dbReference type="PANTHER" id="PTHR36044">
    <property type="entry name" value="HEME BINDING PROTEIN"/>
    <property type="match status" value="1"/>
</dbReference>
<keyword evidence="7" id="KW-0732">Signal</keyword>
<gene>
    <name evidence="9" type="ORF">CEURO_LOCUS19705</name>
</gene>
<keyword evidence="6" id="KW-0472">Membrane</keyword>
<feature type="transmembrane region" description="Helical" evidence="6">
    <location>
        <begin position="327"/>
        <end position="351"/>
    </location>
</feature>
<feature type="chain" id="PRO_5040387639" description="Cytochrome c-552/DMSO reductase-like haem-binding domain-containing protein" evidence="7">
    <location>
        <begin position="22"/>
        <end position="352"/>
    </location>
</feature>
<keyword evidence="1" id="KW-0813">Transport</keyword>
<evidence type="ECO:0000256" key="4">
    <source>
        <dbReference type="ARBA" id="ARBA00022982"/>
    </source>
</evidence>
<dbReference type="GO" id="GO:0046872">
    <property type="term" value="F:metal ion binding"/>
    <property type="evidence" value="ECO:0007669"/>
    <property type="project" value="UniProtKB-KW"/>
</dbReference>
<dbReference type="Pfam" id="PF09459">
    <property type="entry name" value="EB_dh"/>
    <property type="match status" value="1"/>
</dbReference>
<dbReference type="EMBL" id="CAMAPE010000060">
    <property type="protein sequence ID" value="CAH9112705.1"/>
    <property type="molecule type" value="Genomic_DNA"/>
</dbReference>
<accession>A0A9P0ZUF3</accession>
<dbReference type="AlphaFoldDB" id="A0A9P0ZUF3"/>
<evidence type="ECO:0000256" key="7">
    <source>
        <dbReference type="SAM" id="SignalP"/>
    </source>
</evidence>
<keyword evidence="6" id="KW-0812">Transmembrane</keyword>
<organism evidence="9 10">
    <name type="scientific">Cuscuta europaea</name>
    <name type="common">European dodder</name>
    <dbReference type="NCBI Taxonomy" id="41803"/>
    <lineage>
        <taxon>Eukaryota</taxon>
        <taxon>Viridiplantae</taxon>
        <taxon>Streptophyta</taxon>
        <taxon>Embryophyta</taxon>
        <taxon>Tracheophyta</taxon>
        <taxon>Spermatophyta</taxon>
        <taxon>Magnoliopsida</taxon>
        <taxon>eudicotyledons</taxon>
        <taxon>Gunneridae</taxon>
        <taxon>Pentapetalae</taxon>
        <taxon>asterids</taxon>
        <taxon>lamiids</taxon>
        <taxon>Solanales</taxon>
        <taxon>Convolvulaceae</taxon>
        <taxon>Cuscuteae</taxon>
        <taxon>Cuscuta</taxon>
        <taxon>Cuscuta subgen. Cuscuta</taxon>
    </lineage>
</organism>
<evidence type="ECO:0000313" key="10">
    <source>
        <dbReference type="Proteomes" id="UP001152484"/>
    </source>
</evidence>
<dbReference type="OrthoDB" id="2012588at2759"/>
<dbReference type="GO" id="GO:0020037">
    <property type="term" value="F:heme binding"/>
    <property type="evidence" value="ECO:0007669"/>
    <property type="project" value="InterPro"/>
</dbReference>
<keyword evidence="3" id="KW-0479">Metal-binding</keyword>